<dbReference type="InterPro" id="IPR036291">
    <property type="entry name" value="NAD(P)-bd_dom_sf"/>
</dbReference>
<name>A0A4U9DFX4_RAOTE</name>
<dbReference type="EMBL" id="CABDVU010000001">
    <property type="protein sequence ID" value="VTN15318.1"/>
    <property type="molecule type" value="Genomic_DNA"/>
</dbReference>
<dbReference type="Gene3D" id="3.40.50.720">
    <property type="entry name" value="NAD(P)-binding Rossmann-like Domain"/>
    <property type="match status" value="1"/>
</dbReference>
<evidence type="ECO:0000256" key="1">
    <source>
        <dbReference type="SAM" id="Phobius"/>
    </source>
</evidence>
<keyword evidence="1" id="KW-0812">Transmembrane</keyword>
<dbReference type="SUPFAM" id="SSF51735">
    <property type="entry name" value="NAD(P)-binding Rossmann-fold domains"/>
    <property type="match status" value="1"/>
</dbReference>
<accession>A0A4U9DFX4</accession>
<dbReference type="InterPro" id="IPR001509">
    <property type="entry name" value="Epimerase_deHydtase"/>
</dbReference>
<dbReference type="Proteomes" id="UP000339249">
    <property type="component" value="Unassembled WGS sequence"/>
</dbReference>
<evidence type="ECO:0000313" key="4">
    <source>
        <dbReference type="Proteomes" id="UP000339249"/>
    </source>
</evidence>
<sequence>MSQRILVLGASGYIGQHLVQALSDRGYCVLAAARHIERLKKRNLPGVSCHAIDLTRPQGLSALLAQVDTVYYLVHGMGEGGDFIRHEREVAQNVRDALRVTPVKQLIFLSSLQVPAAEQSDHLRARQVTADVLRESGVPVTELRAGIIVGAGSAAFEVMRDMVYNLPVLTPPRWVRSRTTPIDLENLLYYLVQLLNHPCAEHRVFEAAGPDVLSYQQQFTHFMAVSGKHRLLIPIPFPTRWISVWFLNVITSVPPTIAKALIQGLKHDLIADDRALRALIPQPLISFDEAVRRTLKEEEQLVNSSDWGYDAQAFARWRPEYGYYPKQAGCTVSTTASTAAIWQVVNQIGGKEGYFFGNALWKIRGAMDLLVGHRLAKGRPSRDLLQTGDAVDSWKVIIVEPEKQLTLLFGMKAPGLGRLSFTLSDKGDHRELDVRAWWHPHGMPGLFYWLLMIPPICLSFAAWRGVLPGWQSKSQANRKYLRHSAIILIAS</sequence>
<dbReference type="AlphaFoldDB" id="A0A4U9DFX4"/>
<proteinExistence type="predicted"/>
<dbReference type="Pfam" id="PF01370">
    <property type="entry name" value="Epimerase"/>
    <property type="match status" value="1"/>
</dbReference>
<reference evidence="3 4" key="1">
    <citation type="submission" date="2019-04" db="EMBL/GenBank/DDBJ databases">
        <authorList>
            <consortium name="Pathogen Informatics"/>
        </authorList>
    </citation>
    <scope>NUCLEOTIDE SEQUENCE [LARGE SCALE GENOMIC DNA]</scope>
    <source>
        <strain evidence="3 4">NCTC9185</strain>
    </source>
</reference>
<feature type="domain" description="NAD-dependent epimerase/dehydratase" evidence="2">
    <location>
        <begin position="5"/>
        <end position="120"/>
    </location>
</feature>
<protein>
    <submittedName>
        <fullName evidence="3">Short chain dehydrogenase</fullName>
    </submittedName>
</protein>
<dbReference type="GO" id="GO:0044877">
    <property type="term" value="F:protein-containing complex binding"/>
    <property type="evidence" value="ECO:0007669"/>
    <property type="project" value="TreeGrafter"/>
</dbReference>
<dbReference type="PANTHER" id="PTHR12126:SF11">
    <property type="entry name" value="NADH DEHYDROGENASE [UBIQUINONE] 1 ALPHA SUBCOMPLEX SUBUNIT 9, MITOCHONDRIAL"/>
    <property type="match status" value="1"/>
</dbReference>
<dbReference type="PANTHER" id="PTHR12126">
    <property type="entry name" value="NADH-UBIQUINONE OXIDOREDUCTASE 39 KDA SUBUNIT-RELATED"/>
    <property type="match status" value="1"/>
</dbReference>
<keyword evidence="1" id="KW-0472">Membrane</keyword>
<dbReference type="InterPro" id="IPR021295">
    <property type="entry name" value="DUF2867"/>
</dbReference>
<dbReference type="Pfam" id="PF11066">
    <property type="entry name" value="DUF2867"/>
    <property type="match status" value="1"/>
</dbReference>
<gene>
    <name evidence="3" type="ORF">NCTC9185_07404</name>
</gene>
<evidence type="ECO:0000313" key="3">
    <source>
        <dbReference type="EMBL" id="VTN15318.1"/>
    </source>
</evidence>
<feature type="transmembrane region" description="Helical" evidence="1">
    <location>
        <begin position="446"/>
        <end position="467"/>
    </location>
</feature>
<dbReference type="InterPro" id="IPR051207">
    <property type="entry name" value="ComplexI_NDUFA9_subunit"/>
</dbReference>
<evidence type="ECO:0000259" key="2">
    <source>
        <dbReference type="Pfam" id="PF01370"/>
    </source>
</evidence>
<organism evidence="3 4">
    <name type="scientific">Raoultella terrigena</name>
    <name type="common">Klebsiella terrigena</name>
    <dbReference type="NCBI Taxonomy" id="577"/>
    <lineage>
        <taxon>Bacteria</taxon>
        <taxon>Pseudomonadati</taxon>
        <taxon>Pseudomonadota</taxon>
        <taxon>Gammaproteobacteria</taxon>
        <taxon>Enterobacterales</taxon>
        <taxon>Enterobacteriaceae</taxon>
        <taxon>Klebsiella/Raoultella group</taxon>
        <taxon>Raoultella</taxon>
    </lineage>
</organism>
<keyword evidence="1" id="KW-1133">Transmembrane helix</keyword>